<dbReference type="Pfam" id="PF08939">
    <property type="entry name" value="Bles03"/>
    <property type="match status" value="1"/>
</dbReference>
<dbReference type="InterPro" id="IPR015034">
    <property type="entry name" value="Bles03"/>
</dbReference>
<evidence type="ECO:0000256" key="1">
    <source>
        <dbReference type="ARBA" id="ARBA00010568"/>
    </source>
</evidence>
<comment type="similarity">
    <text evidence="1">Belongs to the UPF0696 family.</text>
</comment>
<dbReference type="AlphaFoldDB" id="A0A9P3PSQ2"/>
<gene>
    <name evidence="3" type="ORF">LshimejAT787_0905450</name>
</gene>
<feature type="region of interest" description="Disordered" evidence="2">
    <location>
        <begin position="102"/>
        <end position="123"/>
    </location>
</feature>
<dbReference type="OrthoDB" id="10067381at2759"/>
<comment type="caution">
    <text evidence="3">The sequence shown here is derived from an EMBL/GenBank/DDBJ whole genome shotgun (WGS) entry which is preliminary data.</text>
</comment>
<dbReference type="InterPro" id="IPR023398">
    <property type="entry name" value="TIF_eIF4e-like"/>
</dbReference>
<reference evidence="3" key="1">
    <citation type="submission" date="2022-07" db="EMBL/GenBank/DDBJ databases">
        <title>The genome of Lyophyllum shimeji provides insight into the initial evolution of ectomycorrhizal fungal genome.</title>
        <authorList>
            <person name="Kobayashi Y."/>
            <person name="Shibata T."/>
            <person name="Hirakawa H."/>
            <person name="Shigenobu S."/>
            <person name="Nishiyama T."/>
            <person name="Yamada A."/>
            <person name="Hasebe M."/>
            <person name="Kawaguchi M."/>
        </authorList>
    </citation>
    <scope>NUCLEOTIDE SEQUENCE</scope>
    <source>
        <strain evidence="3">AT787</strain>
    </source>
</reference>
<feature type="compositionally biased region" description="Polar residues" evidence="2">
    <location>
        <begin position="106"/>
        <end position="118"/>
    </location>
</feature>
<dbReference type="Proteomes" id="UP001063166">
    <property type="component" value="Unassembled WGS sequence"/>
</dbReference>
<dbReference type="PANTHER" id="PTHR31977:SF1">
    <property type="entry name" value="UPF0696 PROTEIN C11ORF68"/>
    <property type="match status" value="1"/>
</dbReference>
<dbReference type="PANTHER" id="PTHR31977">
    <property type="entry name" value="UPF0696 PROTEIN C11ORF68"/>
    <property type="match status" value="1"/>
</dbReference>
<keyword evidence="4" id="KW-1185">Reference proteome</keyword>
<dbReference type="EMBL" id="BRPK01000009">
    <property type="protein sequence ID" value="GLB41330.1"/>
    <property type="molecule type" value="Genomic_DNA"/>
</dbReference>
<organism evidence="3 4">
    <name type="scientific">Lyophyllum shimeji</name>
    <name type="common">Hon-shimeji</name>
    <name type="synonym">Tricholoma shimeji</name>
    <dbReference type="NCBI Taxonomy" id="47721"/>
    <lineage>
        <taxon>Eukaryota</taxon>
        <taxon>Fungi</taxon>
        <taxon>Dikarya</taxon>
        <taxon>Basidiomycota</taxon>
        <taxon>Agaricomycotina</taxon>
        <taxon>Agaricomycetes</taxon>
        <taxon>Agaricomycetidae</taxon>
        <taxon>Agaricales</taxon>
        <taxon>Tricholomatineae</taxon>
        <taxon>Lyophyllaceae</taxon>
        <taxon>Lyophyllum</taxon>
    </lineage>
</organism>
<accession>A0A9P3PSQ2</accession>
<protein>
    <submittedName>
        <fullName evidence="3">Chromosome 11 open reading frame 68</fullName>
    </submittedName>
</protein>
<dbReference type="Gene3D" id="3.30.760.10">
    <property type="entry name" value="RNA Cap, Translation Initiation Factor Eif4e"/>
    <property type="match status" value="1"/>
</dbReference>
<evidence type="ECO:0000313" key="4">
    <source>
        <dbReference type="Proteomes" id="UP001063166"/>
    </source>
</evidence>
<sequence length="247" mass="26917">MVHDDDYNMEDVSSACKPKQLATVAAPLPSELVHDGSSSLILALWDSTTKPADVASFLARWPPSRNTYASWIAADRGPHPTPATPQDVEGLTRDWAVLKERAAAEAQSQGNVQRNGTEQGPGAQGMVTVEALDALAEAHGVLTGKWMIYAQPHQVDDLWSRIVTAVVANAPLGIGGRAKVSPARPEEPHVVCVYVEDYSDGAEVGRVRDALRRAGVRWRIGFKPDVYTHLGIYKGNEWMIRPSRYLA</sequence>
<dbReference type="SUPFAM" id="SSF55418">
    <property type="entry name" value="eIF4e-like"/>
    <property type="match status" value="1"/>
</dbReference>
<evidence type="ECO:0000256" key="2">
    <source>
        <dbReference type="SAM" id="MobiDB-lite"/>
    </source>
</evidence>
<proteinExistence type="inferred from homology"/>
<name>A0A9P3PSQ2_LYOSH</name>
<evidence type="ECO:0000313" key="3">
    <source>
        <dbReference type="EMBL" id="GLB41330.1"/>
    </source>
</evidence>